<evidence type="ECO:0000313" key="6">
    <source>
        <dbReference type="Proteomes" id="UP000002247"/>
    </source>
</evidence>
<evidence type="ECO:0000256" key="2">
    <source>
        <dbReference type="ARBA" id="ARBA00015007"/>
    </source>
</evidence>
<dbReference type="InterPro" id="IPR029058">
    <property type="entry name" value="AB_hydrolase_fold"/>
</dbReference>
<dbReference type="Pfam" id="PF00975">
    <property type="entry name" value="Thioesterase"/>
    <property type="match status" value="1"/>
</dbReference>
<dbReference type="Proteomes" id="UP000002247">
    <property type="component" value="Chromosome"/>
</dbReference>
<gene>
    <name evidence="5" type="ordered locus">Srot_0319</name>
</gene>
<protein>
    <recommendedName>
        <fullName evidence="2">Thioesterase TesA</fullName>
    </recommendedName>
</protein>
<evidence type="ECO:0000259" key="4">
    <source>
        <dbReference type="Pfam" id="PF00975"/>
    </source>
</evidence>
<proteinExistence type="inferred from homology"/>
<feature type="domain" description="Thioesterase" evidence="4">
    <location>
        <begin position="47"/>
        <end position="248"/>
    </location>
</feature>
<dbReference type="Gene3D" id="3.40.50.1820">
    <property type="entry name" value="alpha/beta hydrolase"/>
    <property type="match status" value="1"/>
</dbReference>
<sequence length="258" mass="28644">MSAKIRSPQEFWWWPRPYNPALPTVLHFACSGSDHTGEIRLAPHMEGVNFGVWRMPGRGARADEPPSTSLQRLVDEITTAALGLDCRSPVLSGHSFGGLLGYLVCQELESQGRAVGRFVPVASADPSVWRRDAALAKLFGGPKKHAQRRVVMFEERGVWPPEGAESATVLQAARSRLEGDIALGLQSFRHDRINASITEVSAKDDEILKERAAQRRWAQHTSGEFESIAVTGGHFFYWRRPQVLATILKSEVELAQHN</sequence>
<dbReference type="InterPro" id="IPR012223">
    <property type="entry name" value="TEII"/>
</dbReference>
<dbReference type="HOGENOM" id="CLU_1160057_0_0_11"/>
<accession>D6ZB47</accession>
<evidence type="ECO:0000256" key="3">
    <source>
        <dbReference type="ARBA" id="ARBA00024293"/>
    </source>
</evidence>
<organism evidence="5 6">
    <name type="scientific">Segniliparus rotundus (strain ATCC BAA-972 / CDC 1076 / CIP 108378 / DSM 44985 / JCM 13578)</name>
    <dbReference type="NCBI Taxonomy" id="640132"/>
    <lineage>
        <taxon>Bacteria</taxon>
        <taxon>Bacillati</taxon>
        <taxon>Actinomycetota</taxon>
        <taxon>Actinomycetes</taxon>
        <taxon>Mycobacteriales</taxon>
        <taxon>Segniliparaceae</taxon>
        <taxon>Segniliparus</taxon>
    </lineage>
</organism>
<dbReference type="STRING" id="640132.Srot_0319"/>
<dbReference type="eggNOG" id="COG3208">
    <property type="taxonomic scope" value="Bacteria"/>
</dbReference>
<evidence type="ECO:0000313" key="5">
    <source>
        <dbReference type="EMBL" id="ADG96806.1"/>
    </source>
</evidence>
<evidence type="ECO:0000256" key="1">
    <source>
        <dbReference type="ARBA" id="ARBA00007169"/>
    </source>
</evidence>
<comment type="catalytic activity">
    <reaction evidence="3">
        <text>a fatty acyl-CoA + H2O = a fatty acid + CoA + H(+)</text>
        <dbReference type="Rhea" id="RHEA:16781"/>
        <dbReference type="ChEBI" id="CHEBI:15377"/>
        <dbReference type="ChEBI" id="CHEBI:15378"/>
        <dbReference type="ChEBI" id="CHEBI:28868"/>
        <dbReference type="ChEBI" id="CHEBI:57287"/>
        <dbReference type="ChEBI" id="CHEBI:77636"/>
    </reaction>
</comment>
<dbReference type="AlphaFoldDB" id="D6ZB47"/>
<comment type="similarity">
    <text evidence="1">Belongs to the thioesterase family.</text>
</comment>
<name>D6ZB47_SEGRD</name>
<keyword evidence="6" id="KW-1185">Reference proteome</keyword>
<dbReference type="SUPFAM" id="SSF53474">
    <property type="entry name" value="alpha/beta-Hydrolases"/>
    <property type="match status" value="1"/>
</dbReference>
<dbReference type="PANTHER" id="PTHR11487:SF0">
    <property type="entry name" value="S-ACYL FATTY ACID SYNTHASE THIOESTERASE, MEDIUM CHAIN"/>
    <property type="match status" value="1"/>
</dbReference>
<dbReference type="InterPro" id="IPR001031">
    <property type="entry name" value="Thioesterase"/>
</dbReference>
<reference evidence="5 6" key="1">
    <citation type="journal article" date="2010" name="Stand. Genomic Sci.">
        <title>Complete genome sequence of Segniliparus rotundus type strain (CDC 1076).</title>
        <authorList>
            <person name="Sikorski J."/>
            <person name="Lapidus A."/>
            <person name="Copeland A."/>
            <person name="Misra M."/>
            <person name="Glavina Del Rio T."/>
            <person name="Nolan M."/>
            <person name="Lucas S."/>
            <person name="Chen F."/>
            <person name="Tice H."/>
            <person name="Cheng J.F."/>
            <person name="Jando M."/>
            <person name="Schneider S."/>
            <person name="Bruce D."/>
            <person name="Goodwin L."/>
            <person name="Pitluck S."/>
            <person name="Liolios K."/>
            <person name="Mikhailova N."/>
            <person name="Pati A."/>
            <person name="Ivanova N."/>
            <person name="Mavromatis K."/>
            <person name="Chen A."/>
            <person name="Palaniappan K."/>
            <person name="Chertkov O."/>
            <person name="Land M."/>
            <person name="Hauser L."/>
            <person name="Chang Y.J."/>
            <person name="Jeffries C.D."/>
            <person name="Brettin T."/>
            <person name="Detter J.C."/>
            <person name="Han C."/>
            <person name="Rohde M."/>
            <person name="Goker M."/>
            <person name="Bristow J."/>
            <person name="Eisen J.A."/>
            <person name="Markowitz V."/>
            <person name="Hugenholtz P."/>
            <person name="Kyrpides N.C."/>
            <person name="Klenk H.P."/>
        </authorList>
    </citation>
    <scope>NUCLEOTIDE SEQUENCE [LARGE SCALE GENOMIC DNA]</scope>
    <source>
        <strain evidence="6">ATCC BAA-972 / CDC 1076 / CIP 108378 / DSM 44985 / JCM 13578</strain>
    </source>
</reference>
<dbReference type="KEGG" id="srt:Srot_0319"/>
<dbReference type="GO" id="GO:0008610">
    <property type="term" value="P:lipid biosynthetic process"/>
    <property type="evidence" value="ECO:0007669"/>
    <property type="project" value="TreeGrafter"/>
</dbReference>
<dbReference type="EMBL" id="CP001958">
    <property type="protein sequence ID" value="ADG96806.1"/>
    <property type="molecule type" value="Genomic_DNA"/>
</dbReference>
<dbReference type="PANTHER" id="PTHR11487">
    <property type="entry name" value="THIOESTERASE"/>
    <property type="match status" value="1"/>
</dbReference>